<dbReference type="Proteomes" id="UP001489004">
    <property type="component" value="Unassembled WGS sequence"/>
</dbReference>
<reference evidence="2 3" key="1">
    <citation type="journal article" date="2024" name="Nat. Commun.">
        <title>Phylogenomics reveals the evolutionary origins of lichenization in chlorophyte algae.</title>
        <authorList>
            <person name="Puginier C."/>
            <person name="Libourel C."/>
            <person name="Otte J."/>
            <person name="Skaloud P."/>
            <person name="Haon M."/>
            <person name="Grisel S."/>
            <person name="Petersen M."/>
            <person name="Berrin J.G."/>
            <person name="Delaux P.M."/>
            <person name="Dal Grande F."/>
            <person name="Keller J."/>
        </authorList>
    </citation>
    <scope>NUCLEOTIDE SEQUENCE [LARGE SCALE GENOMIC DNA]</scope>
    <source>
        <strain evidence="2 3">SAG 2043</strain>
    </source>
</reference>
<organism evidence="2 3">
    <name type="scientific">[Myrmecia] bisecta</name>
    <dbReference type="NCBI Taxonomy" id="41462"/>
    <lineage>
        <taxon>Eukaryota</taxon>
        <taxon>Viridiplantae</taxon>
        <taxon>Chlorophyta</taxon>
        <taxon>core chlorophytes</taxon>
        <taxon>Trebouxiophyceae</taxon>
        <taxon>Trebouxiales</taxon>
        <taxon>Trebouxiaceae</taxon>
        <taxon>Myrmecia</taxon>
    </lineage>
</organism>
<dbReference type="InterPro" id="IPR032675">
    <property type="entry name" value="LRR_dom_sf"/>
</dbReference>
<sequence>MHALLCLRNLQTLVIGRGDDPASGPLRALAVNQLSVLTNLREVSIGTVGDLNSLGLCLLPKLLSLCLNSYGVTTLPSAVTRLTSLRRLHLSVRTLPSDAPFHLASLTGLVSLNVEVAESTPDAVAGSPGANARAGTIVNDSFGSFGGIPCRAGYLLSKPEQQTFMSLDKVCVD</sequence>
<keyword evidence="3" id="KW-1185">Reference proteome</keyword>
<dbReference type="EMBL" id="JALJOR010000013">
    <property type="protein sequence ID" value="KAK9806947.1"/>
    <property type="molecule type" value="Genomic_DNA"/>
</dbReference>
<name>A0AAW1PEI0_9CHLO</name>
<gene>
    <name evidence="2" type="ORF">WJX72_008326</name>
</gene>
<dbReference type="Gene3D" id="3.80.10.10">
    <property type="entry name" value="Ribonuclease Inhibitor"/>
    <property type="match status" value="1"/>
</dbReference>
<accession>A0AAW1PEI0</accession>
<comment type="caution">
    <text evidence="2">The sequence shown here is derived from an EMBL/GenBank/DDBJ whole genome shotgun (WGS) entry which is preliminary data.</text>
</comment>
<dbReference type="AlphaFoldDB" id="A0AAW1PEI0"/>
<dbReference type="SUPFAM" id="SSF52047">
    <property type="entry name" value="RNI-like"/>
    <property type="match status" value="1"/>
</dbReference>
<evidence type="ECO:0000256" key="1">
    <source>
        <dbReference type="ARBA" id="ARBA00004430"/>
    </source>
</evidence>
<evidence type="ECO:0000313" key="2">
    <source>
        <dbReference type="EMBL" id="KAK9806947.1"/>
    </source>
</evidence>
<proteinExistence type="predicted"/>
<protein>
    <submittedName>
        <fullName evidence="2">Uncharacterized protein</fullName>
    </submittedName>
</protein>
<comment type="subcellular location">
    <subcellularLocation>
        <location evidence="1">Cytoplasm</location>
        <location evidence="1">Cytoskeleton</location>
        <location evidence="1">Cilium axoneme</location>
    </subcellularLocation>
</comment>
<evidence type="ECO:0000313" key="3">
    <source>
        <dbReference type="Proteomes" id="UP001489004"/>
    </source>
</evidence>
<dbReference type="GO" id="GO:0005930">
    <property type="term" value="C:axoneme"/>
    <property type="evidence" value="ECO:0007669"/>
    <property type="project" value="UniProtKB-SubCell"/>
</dbReference>